<name>A0A9P6INZ2_MORAP</name>
<gene>
    <name evidence="2" type="ORF">BGZ70_006140</name>
</gene>
<feature type="region of interest" description="Disordered" evidence="1">
    <location>
        <begin position="37"/>
        <end position="142"/>
    </location>
</feature>
<feature type="compositionally biased region" description="Basic and acidic residues" evidence="1">
    <location>
        <begin position="110"/>
        <end position="119"/>
    </location>
</feature>
<sequence>NKRLEESMAAKRGRLLPPAFEQLSKSNLGSLKVSVFGRSRNVSPPSSTPASFSSWSSMSSKSLHSDAGFVLPKRIGRKTDVPFKPAGRSLSVKSKERERRDDSPSLVQVHDTEAKRFLDEPMQQDPFLGRNQTGEQEEEDCTMLNSELQPIFNNNEATEGLLGEAMPEGLDPEEILWETTEAFT</sequence>
<feature type="non-terminal residue" evidence="2">
    <location>
        <position position="184"/>
    </location>
</feature>
<evidence type="ECO:0000313" key="3">
    <source>
        <dbReference type="Proteomes" id="UP000738359"/>
    </source>
</evidence>
<dbReference type="Proteomes" id="UP000738359">
    <property type="component" value="Unassembled WGS sequence"/>
</dbReference>
<reference evidence="2" key="1">
    <citation type="journal article" date="2020" name="Fungal Divers.">
        <title>Resolving the Mortierellaceae phylogeny through synthesis of multi-gene phylogenetics and phylogenomics.</title>
        <authorList>
            <person name="Vandepol N."/>
            <person name="Liber J."/>
            <person name="Desiro A."/>
            <person name="Na H."/>
            <person name="Kennedy M."/>
            <person name="Barry K."/>
            <person name="Grigoriev I.V."/>
            <person name="Miller A.N."/>
            <person name="O'Donnell K."/>
            <person name="Stajich J.E."/>
            <person name="Bonito G."/>
        </authorList>
    </citation>
    <scope>NUCLEOTIDE SEQUENCE</scope>
    <source>
        <strain evidence="2">CK1249</strain>
    </source>
</reference>
<dbReference type="OrthoDB" id="5575722at2759"/>
<organism evidence="2 3">
    <name type="scientific">Mortierella alpina</name>
    <name type="common">Oleaginous fungus</name>
    <name type="synonym">Mortierella renispora</name>
    <dbReference type="NCBI Taxonomy" id="64518"/>
    <lineage>
        <taxon>Eukaryota</taxon>
        <taxon>Fungi</taxon>
        <taxon>Fungi incertae sedis</taxon>
        <taxon>Mucoromycota</taxon>
        <taxon>Mortierellomycotina</taxon>
        <taxon>Mortierellomycetes</taxon>
        <taxon>Mortierellales</taxon>
        <taxon>Mortierellaceae</taxon>
        <taxon>Mortierella</taxon>
    </lineage>
</organism>
<evidence type="ECO:0000313" key="2">
    <source>
        <dbReference type="EMBL" id="KAF9942451.1"/>
    </source>
</evidence>
<feature type="non-terminal residue" evidence="2">
    <location>
        <position position="1"/>
    </location>
</feature>
<evidence type="ECO:0000256" key="1">
    <source>
        <dbReference type="SAM" id="MobiDB-lite"/>
    </source>
</evidence>
<comment type="caution">
    <text evidence="2">The sequence shown here is derived from an EMBL/GenBank/DDBJ whole genome shotgun (WGS) entry which is preliminary data.</text>
</comment>
<proteinExistence type="predicted"/>
<keyword evidence="3" id="KW-1185">Reference proteome</keyword>
<feature type="compositionally biased region" description="Low complexity" evidence="1">
    <location>
        <begin position="43"/>
        <end position="62"/>
    </location>
</feature>
<feature type="compositionally biased region" description="Basic and acidic residues" evidence="1">
    <location>
        <begin position="93"/>
        <end position="103"/>
    </location>
</feature>
<dbReference type="EMBL" id="JAAAHY010003393">
    <property type="protein sequence ID" value="KAF9942451.1"/>
    <property type="molecule type" value="Genomic_DNA"/>
</dbReference>
<protein>
    <submittedName>
        <fullName evidence="2">Uncharacterized protein</fullName>
    </submittedName>
</protein>
<dbReference type="AlphaFoldDB" id="A0A9P6INZ2"/>
<accession>A0A9P6INZ2</accession>